<dbReference type="PANTHER" id="PTHR11040:SF44">
    <property type="entry name" value="PROTEIN ZNTC-RELATED"/>
    <property type="match status" value="1"/>
</dbReference>
<dbReference type="GO" id="GO:0005385">
    <property type="term" value="F:zinc ion transmembrane transporter activity"/>
    <property type="evidence" value="ECO:0007669"/>
    <property type="project" value="TreeGrafter"/>
</dbReference>
<comment type="subcellular location">
    <subcellularLocation>
        <location evidence="1">Membrane</location>
        <topology evidence="1">Multi-pass membrane protein</topology>
    </subcellularLocation>
</comment>
<evidence type="ECO:0000313" key="8">
    <source>
        <dbReference type="EMBL" id="WWD20703.1"/>
    </source>
</evidence>
<feature type="transmembrane region" description="Helical" evidence="6">
    <location>
        <begin position="494"/>
        <end position="512"/>
    </location>
</feature>
<dbReference type="InterPro" id="IPR003689">
    <property type="entry name" value="ZIP"/>
</dbReference>
<feature type="transmembrane region" description="Helical" evidence="6">
    <location>
        <begin position="375"/>
        <end position="402"/>
    </location>
</feature>
<dbReference type="Proteomes" id="UP000322225">
    <property type="component" value="Chromosome 9"/>
</dbReference>
<keyword evidence="3 6" id="KW-1133">Transmembrane helix</keyword>
<reference evidence="8" key="1">
    <citation type="submission" date="2017-08" db="EMBL/GenBank/DDBJ databases">
        <authorList>
            <person name="Cuomo C."/>
            <person name="Billmyre B."/>
            <person name="Heitman J."/>
        </authorList>
    </citation>
    <scope>NUCLEOTIDE SEQUENCE</scope>
    <source>
        <strain evidence="8">CBS 12478</strain>
    </source>
</reference>
<dbReference type="OrthoDB" id="448280at2759"/>
<feature type="compositionally biased region" description="Polar residues" evidence="5">
    <location>
        <begin position="95"/>
        <end position="110"/>
    </location>
</feature>
<dbReference type="PANTHER" id="PTHR11040">
    <property type="entry name" value="ZINC/IRON TRANSPORTER"/>
    <property type="match status" value="1"/>
</dbReference>
<evidence type="ECO:0000256" key="5">
    <source>
        <dbReference type="SAM" id="MobiDB-lite"/>
    </source>
</evidence>
<dbReference type="GO" id="GO:0005886">
    <property type="term" value="C:plasma membrane"/>
    <property type="evidence" value="ECO:0007669"/>
    <property type="project" value="TreeGrafter"/>
</dbReference>
<feature type="compositionally biased region" description="Low complexity" evidence="5">
    <location>
        <begin position="26"/>
        <end position="66"/>
    </location>
</feature>
<feature type="chain" id="PRO_5043355124" evidence="7">
    <location>
        <begin position="21"/>
        <end position="515"/>
    </location>
</feature>
<feature type="region of interest" description="Disordered" evidence="5">
    <location>
        <begin position="24"/>
        <end position="74"/>
    </location>
</feature>
<evidence type="ECO:0000256" key="1">
    <source>
        <dbReference type="ARBA" id="ARBA00004141"/>
    </source>
</evidence>
<evidence type="ECO:0000256" key="7">
    <source>
        <dbReference type="SAM" id="SignalP"/>
    </source>
</evidence>
<evidence type="ECO:0000256" key="2">
    <source>
        <dbReference type="ARBA" id="ARBA00022692"/>
    </source>
</evidence>
<feature type="transmembrane region" description="Helical" evidence="6">
    <location>
        <begin position="291"/>
        <end position="310"/>
    </location>
</feature>
<dbReference type="EMBL" id="CP144059">
    <property type="protein sequence ID" value="WWD20703.1"/>
    <property type="molecule type" value="Genomic_DNA"/>
</dbReference>
<keyword evidence="2 6" id="KW-0812">Transmembrane</keyword>
<feature type="transmembrane region" description="Helical" evidence="6">
    <location>
        <begin position="422"/>
        <end position="443"/>
    </location>
</feature>
<gene>
    <name evidence="8" type="ORF">CI109_105179</name>
</gene>
<reference evidence="8" key="2">
    <citation type="submission" date="2024-01" db="EMBL/GenBank/DDBJ databases">
        <title>Comparative genomics of Cryptococcus and Kwoniella reveals pathogenesis evolution and contrasting modes of karyotype evolution via chromosome fusion or intercentromeric recombination.</title>
        <authorList>
            <person name="Coelho M.A."/>
            <person name="David-Palma M."/>
            <person name="Shea T."/>
            <person name="Bowers K."/>
            <person name="McGinley-Smith S."/>
            <person name="Mohammad A.W."/>
            <person name="Gnirke A."/>
            <person name="Yurkov A.M."/>
            <person name="Nowrousian M."/>
            <person name="Sun S."/>
            <person name="Cuomo C.A."/>
            <person name="Heitman J."/>
        </authorList>
    </citation>
    <scope>NUCLEOTIDE SEQUENCE</scope>
    <source>
        <strain evidence="8">CBS 12478</strain>
    </source>
</reference>
<feature type="signal peptide" evidence="7">
    <location>
        <begin position="1"/>
        <end position="20"/>
    </location>
</feature>
<evidence type="ECO:0000256" key="4">
    <source>
        <dbReference type="ARBA" id="ARBA00023136"/>
    </source>
</evidence>
<sequence>MRFALSALPIVLAYLATVNGQFGPAVSSSSSGSGSISRSSTSRAVASTQAPTTTTPSTTTGSSSGSIPPPPTESVGCVLHVDHYHCEGPAEGVEQTATPTSDGTPTIPSPTQSSNCFWHETHWDCFDSQAEMDEAQAAESGESSGTCIIHVGHTHGDCSASDLACGRILLENYNMPLHIGALFIILVTSGLGAMIPLFTGWARKRPERKDSLSTLNSDGVNDERQAGITSAAGAEGAAFGRGAGLWNNVFFIAKHFGTGVILSTAFIHLLYHGFVMFNNECLGHLSYESTAPAISLAAAFLTFLLDLFGVRLAHKQFGNRSESPDSSPGREKARPLTMEDGHHEHGHDHGYDLVFEKEQNWQVVLLELGIIFHSIMIGVTLGAGSGAGWTTLLIVIVFHQFFEGLALGARVALLNTVSEVKQFGMALAFTLITPLGIAIGIGVRHTFSQNGKASLLSVGILNSISAGILLYAAFKLLSNDFTDGPLRNGSAFTLFVALAAMVAGMIGMSVLGKWA</sequence>
<organism evidence="8 9">
    <name type="scientific">Kwoniella shandongensis</name>
    <dbReference type="NCBI Taxonomy" id="1734106"/>
    <lineage>
        <taxon>Eukaryota</taxon>
        <taxon>Fungi</taxon>
        <taxon>Dikarya</taxon>
        <taxon>Basidiomycota</taxon>
        <taxon>Agaricomycotina</taxon>
        <taxon>Tremellomycetes</taxon>
        <taxon>Tremellales</taxon>
        <taxon>Cryptococcaceae</taxon>
        <taxon>Kwoniella</taxon>
    </lineage>
</organism>
<feature type="region of interest" description="Disordered" evidence="5">
    <location>
        <begin position="91"/>
        <end position="110"/>
    </location>
</feature>
<feature type="transmembrane region" description="Helical" evidence="6">
    <location>
        <begin position="249"/>
        <end position="271"/>
    </location>
</feature>
<keyword evidence="9" id="KW-1185">Reference proteome</keyword>
<dbReference type="Pfam" id="PF02535">
    <property type="entry name" value="Zip"/>
    <property type="match status" value="1"/>
</dbReference>
<accession>A0A5M6C827</accession>
<name>A0A5M6C827_9TREE</name>
<dbReference type="GeneID" id="43587320"/>
<proteinExistence type="predicted"/>
<dbReference type="AlphaFoldDB" id="A0A5M6C827"/>
<feature type="region of interest" description="Disordered" evidence="5">
    <location>
        <begin position="318"/>
        <end position="345"/>
    </location>
</feature>
<feature type="compositionally biased region" description="Basic and acidic residues" evidence="5">
    <location>
        <begin position="328"/>
        <end position="345"/>
    </location>
</feature>
<dbReference type="KEGG" id="ksn:43587320"/>
<keyword evidence="7" id="KW-0732">Signal</keyword>
<evidence type="ECO:0000256" key="3">
    <source>
        <dbReference type="ARBA" id="ARBA00022989"/>
    </source>
</evidence>
<evidence type="ECO:0000256" key="6">
    <source>
        <dbReference type="SAM" id="Phobius"/>
    </source>
</evidence>
<keyword evidence="4 6" id="KW-0472">Membrane</keyword>
<dbReference type="RefSeq" id="XP_031862523.1">
    <property type="nucleotide sequence ID" value="XM_032003201.1"/>
</dbReference>
<feature type="transmembrane region" description="Helical" evidence="6">
    <location>
        <begin position="177"/>
        <end position="199"/>
    </location>
</feature>
<feature type="transmembrane region" description="Helical" evidence="6">
    <location>
        <begin position="455"/>
        <end position="474"/>
    </location>
</feature>
<protein>
    <submittedName>
        <fullName evidence="8">Uncharacterized protein</fullName>
    </submittedName>
</protein>
<evidence type="ECO:0000313" key="9">
    <source>
        <dbReference type="Proteomes" id="UP000322225"/>
    </source>
</evidence>